<dbReference type="SUPFAM" id="SSF48557">
    <property type="entry name" value="L-aspartase-like"/>
    <property type="match status" value="1"/>
</dbReference>
<evidence type="ECO:0000313" key="5">
    <source>
        <dbReference type="EMBL" id="SVD97710.1"/>
    </source>
</evidence>
<dbReference type="PANTHER" id="PTHR43411:SF1">
    <property type="entry name" value="ADENYLOSUCCINATE LYASE"/>
    <property type="match status" value="1"/>
</dbReference>
<gene>
    <name evidence="5" type="ORF">METZ01_LOCUS450564</name>
</gene>
<dbReference type="GO" id="GO:0005829">
    <property type="term" value="C:cytosol"/>
    <property type="evidence" value="ECO:0007669"/>
    <property type="project" value="TreeGrafter"/>
</dbReference>
<protein>
    <recommendedName>
        <fullName evidence="6">Adenylosuccinate lyase C-terminal domain-containing protein</fullName>
    </recommendedName>
</protein>
<dbReference type="InterPro" id="IPR022761">
    <property type="entry name" value="Fumarate_lyase_N"/>
</dbReference>
<dbReference type="GO" id="GO:0004018">
    <property type="term" value="F:N6-(1,2-dicarboxyethyl)AMP AMP-lyase (fumarate-forming) activity"/>
    <property type="evidence" value="ECO:0007669"/>
    <property type="project" value="InterPro"/>
</dbReference>
<dbReference type="GO" id="GO:0006188">
    <property type="term" value="P:IMP biosynthetic process"/>
    <property type="evidence" value="ECO:0007669"/>
    <property type="project" value="InterPro"/>
</dbReference>
<organism evidence="5">
    <name type="scientific">marine metagenome</name>
    <dbReference type="NCBI Taxonomy" id="408172"/>
    <lineage>
        <taxon>unclassified sequences</taxon>
        <taxon>metagenomes</taxon>
        <taxon>ecological metagenomes</taxon>
    </lineage>
</organism>
<dbReference type="InterPro" id="IPR047136">
    <property type="entry name" value="PurB_bact"/>
</dbReference>
<reference evidence="5" key="1">
    <citation type="submission" date="2018-05" db="EMBL/GenBank/DDBJ databases">
        <authorList>
            <person name="Lanie J.A."/>
            <person name="Ng W.-L."/>
            <person name="Kazmierczak K.M."/>
            <person name="Andrzejewski T.M."/>
            <person name="Davidsen T.M."/>
            <person name="Wayne K.J."/>
            <person name="Tettelin H."/>
            <person name="Glass J.I."/>
            <person name="Rusch D."/>
            <person name="Podicherti R."/>
            <person name="Tsui H.-C.T."/>
            <person name="Winkler M.E."/>
        </authorList>
    </citation>
    <scope>NUCLEOTIDE SEQUENCE</scope>
</reference>
<dbReference type="Pfam" id="PF00206">
    <property type="entry name" value="Lyase_1"/>
    <property type="match status" value="1"/>
</dbReference>
<dbReference type="Gene3D" id="1.20.200.10">
    <property type="entry name" value="Fumarase/aspartase (Central domain)"/>
    <property type="match status" value="1"/>
</dbReference>
<dbReference type="PANTHER" id="PTHR43411">
    <property type="entry name" value="ADENYLOSUCCINATE LYASE"/>
    <property type="match status" value="1"/>
</dbReference>
<feature type="non-terminal residue" evidence="5">
    <location>
        <position position="1"/>
    </location>
</feature>
<dbReference type="EMBL" id="UINC01185817">
    <property type="protein sequence ID" value="SVD97710.1"/>
    <property type="molecule type" value="Genomic_DNA"/>
</dbReference>
<proteinExistence type="predicted"/>
<evidence type="ECO:0000256" key="1">
    <source>
        <dbReference type="ARBA" id="ARBA00004706"/>
    </source>
</evidence>
<dbReference type="InterPro" id="IPR008948">
    <property type="entry name" value="L-Aspartase-like"/>
</dbReference>
<dbReference type="AlphaFoldDB" id="A0A382ZQX6"/>
<dbReference type="Pfam" id="PF08328">
    <property type="entry name" value="ASL_C"/>
    <property type="match status" value="1"/>
</dbReference>
<dbReference type="Gene3D" id="1.10.40.30">
    <property type="entry name" value="Fumarase/aspartase (C-terminal domain)"/>
    <property type="match status" value="1"/>
</dbReference>
<evidence type="ECO:0000256" key="2">
    <source>
        <dbReference type="ARBA" id="ARBA00004734"/>
    </source>
</evidence>
<evidence type="ECO:0000259" key="3">
    <source>
        <dbReference type="Pfam" id="PF00206"/>
    </source>
</evidence>
<dbReference type="InterPro" id="IPR020557">
    <property type="entry name" value="Fumarate_lyase_CS"/>
</dbReference>
<dbReference type="PROSITE" id="PS00163">
    <property type="entry name" value="FUMARATE_LYASES"/>
    <property type="match status" value="1"/>
</dbReference>
<sequence>LHSYERINNVFIDFSRDMWGYISLRYFFQKQKKDEIGSSTMPHKVNPIDFENAEGNLGLANATFHHISNTVTISRWQRDLSDSTVMRNIGLAFSYTLIGIKSLIRGIDKIELNKTIINKDLEESFEVLTEAIQTIMRKYALEDGYELMKKVSRGKKVTKEALDNLIDGLDIPNFEKNRLKSLSPNTYIGLAEKLARKV</sequence>
<name>A0A382ZQX6_9ZZZZ</name>
<comment type="pathway">
    <text evidence="2">Purine metabolism; AMP biosynthesis via de novo pathway; AMP from IMP: step 2/2.</text>
</comment>
<dbReference type="InterPro" id="IPR013539">
    <property type="entry name" value="PurB_C"/>
</dbReference>
<accession>A0A382ZQX6</accession>
<feature type="domain" description="Adenylosuccinate lyase PurB C-terminal" evidence="4">
    <location>
        <begin position="74"/>
        <end position="188"/>
    </location>
</feature>
<evidence type="ECO:0000259" key="4">
    <source>
        <dbReference type="Pfam" id="PF08328"/>
    </source>
</evidence>
<evidence type="ECO:0008006" key="6">
    <source>
        <dbReference type="Google" id="ProtNLM"/>
    </source>
</evidence>
<feature type="domain" description="Fumarate lyase N-terminal" evidence="3">
    <location>
        <begin position="5"/>
        <end position="55"/>
    </location>
</feature>
<comment type="pathway">
    <text evidence="1">Purine metabolism; IMP biosynthesis via de novo pathway; 5-amino-1-(5-phospho-D-ribosyl)imidazole-4-carboxamide from 5-amino-1-(5-phospho-D-ribosyl)imidazole-4-carboxylate: step 2/2.</text>
</comment>